<reference evidence="5" key="1">
    <citation type="submission" date="2018-04" db="EMBL/GenBank/DDBJ databases">
        <authorList>
            <person name="Go L.Y."/>
            <person name="Mitchell J.A."/>
        </authorList>
    </citation>
    <scope>NUCLEOTIDE SEQUENCE</scope>
    <source>
        <tissue evidence="5">Whole organism</tissue>
    </source>
</reference>
<dbReference type="InterPro" id="IPR001611">
    <property type="entry name" value="Leu-rich_rpt"/>
</dbReference>
<dbReference type="PANTHER" id="PTHR45712:SF22">
    <property type="entry name" value="INSULIN-LIKE GROWTH FACTOR-BINDING PROTEIN COMPLEX ACID LABILE SUBUNIT"/>
    <property type="match status" value="1"/>
</dbReference>
<proteinExistence type="predicted"/>
<dbReference type="InterPro" id="IPR050333">
    <property type="entry name" value="SLRP"/>
</dbReference>
<dbReference type="Pfam" id="PF13855">
    <property type="entry name" value="LRR_8"/>
    <property type="match status" value="7"/>
</dbReference>
<evidence type="ECO:0000256" key="2">
    <source>
        <dbReference type="ARBA" id="ARBA00022737"/>
    </source>
</evidence>
<protein>
    <submittedName>
        <fullName evidence="5">CSON011490 protein</fullName>
    </submittedName>
</protein>
<evidence type="ECO:0000256" key="1">
    <source>
        <dbReference type="ARBA" id="ARBA00022614"/>
    </source>
</evidence>
<accession>A0A336JVX6</accession>
<feature type="chain" id="PRO_5036061983" evidence="4">
    <location>
        <begin position="19"/>
        <end position="1086"/>
    </location>
</feature>
<keyword evidence="3" id="KW-0472">Membrane</keyword>
<gene>
    <name evidence="5" type="primary">CSON011490</name>
</gene>
<sequence length="1086" mass="124377">MMKYHILLITFLIIKSKADSLDSSKLPHIYPCQYVGSINVTKRIDVECKSLNLATISILVHKLQSLNINRLSLKKDEFSILYGNIFHNTIIEELYLSDIPIEHIDANVLNSLQQSLIVFSLQNSKLENFPTEALMKIEFLKLLVLDGNNIQNINKDSFKSSLWTLNLEILHLTNGAIVELEAGCFSGFKKLKKLYLNNNKLSVLKRNQFQGLREVEFLDLSFNEIIKVDTSHIGDLSKLVYFNASHNNLTEISRGAFARNSVLRLLNLSSNKIKRLDQHSFRGMRFLSRLYLSDNVISDIGRGTFESVKRIGVIDLSRNLISKIDFGMFFELNYVESIDISANRIESIQKHAFKDLYLTNINISHNSINSIESGAFENCVNMTFLDLSHNNISDFKLAVFDENSYAAVFDLSYNFLSNFSKIPLKHMAGIRLLNVSFNNITIIPKQTNLKLYELHTIDISHNNITDIADNIFQPALALRYLNLSHNALKRFRVATFGALSSLLDLDISNNYLENVPKDTFVKLASLSSLNLENNLLQNMVRPSLSLSVLRFKNNKLSSIDSEVWPVMNALLTLDLTNNTLNDNLVDENFASLLTLRELHLANNNITKISKGSFRGLNSLQYLGLNNNQITEVEKDAFGKMSIFVLNLHANKISNLSNLAFFQLGQLSKLDLSANKIRFLPSDVFKGIISVKDIDLSENYIERIDNKTNSVFEYCLNIEKINLRNNKISFLSKKSLPYNQWFAYKLRHLDLSYNVMPILTNDITIGTQNLEYLNLSHNVLQEIRLGVLQKIISLHSLDLSYNNLKNFNQTFSLNLSIINLSENKLQSISWNSFVKLPNIYELDISYNNITKLNNTLIAKLEAGMRLKIKGNPLTCDCHLRPFYAVLHGNASIHLDLNNETCYSLESKNQINYFKSDILICPQDDEVNQVYPFLKDLEFRAIKLTKGLLWLSWFIKGKGDIADFYLSLKDVDRKLSIQEFHIPYDQRTFNISLNNIRANNIEVCLLSKDSKGNINKWLKNQCFVMHSEWKTLNKKCYRNFARSCDIYNPKTKTFSKLKSNKAVTHNNIMVVTISITLINFFLSALIIN</sequence>
<organism evidence="5">
    <name type="scientific">Culicoides sonorensis</name>
    <name type="common">Biting midge</name>
    <dbReference type="NCBI Taxonomy" id="179676"/>
    <lineage>
        <taxon>Eukaryota</taxon>
        <taxon>Metazoa</taxon>
        <taxon>Ecdysozoa</taxon>
        <taxon>Arthropoda</taxon>
        <taxon>Hexapoda</taxon>
        <taxon>Insecta</taxon>
        <taxon>Pterygota</taxon>
        <taxon>Neoptera</taxon>
        <taxon>Endopterygota</taxon>
        <taxon>Diptera</taxon>
        <taxon>Nematocera</taxon>
        <taxon>Chironomoidea</taxon>
        <taxon>Ceratopogonidae</taxon>
        <taxon>Ceratopogoninae</taxon>
        <taxon>Culicoides</taxon>
        <taxon>Monoculicoides</taxon>
    </lineage>
</organism>
<dbReference type="PROSITE" id="PS51450">
    <property type="entry name" value="LRR"/>
    <property type="match status" value="6"/>
</dbReference>
<dbReference type="EMBL" id="UFQS01000004">
    <property type="protein sequence ID" value="SSW96886.1"/>
    <property type="molecule type" value="Genomic_DNA"/>
</dbReference>
<dbReference type="VEuPathDB" id="VectorBase:CSON011490"/>
<evidence type="ECO:0000256" key="4">
    <source>
        <dbReference type="SAM" id="SignalP"/>
    </source>
</evidence>
<keyword evidence="2" id="KW-0677">Repeat</keyword>
<feature type="transmembrane region" description="Helical" evidence="3">
    <location>
        <begin position="1066"/>
        <end position="1085"/>
    </location>
</feature>
<dbReference type="InterPro" id="IPR003591">
    <property type="entry name" value="Leu-rich_rpt_typical-subtyp"/>
</dbReference>
<dbReference type="Gene3D" id="3.80.10.10">
    <property type="entry name" value="Ribonuclease Inhibitor"/>
    <property type="match status" value="7"/>
</dbReference>
<reference evidence="6" key="2">
    <citation type="submission" date="2018-07" db="EMBL/GenBank/DDBJ databases">
        <authorList>
            <person name="Quirk P.G."/>
            <person name="Krulwich T.A."/>
        </authorList>
    </citation>
    <scope>NUCLEOTIDE SEQUENCE</scope>
</reference>
<dbReference type="SUPFAM" id="SSF52058">
    <property type="entry name" value="L domain-like"/>
    <property type="match status" value="4"/>
</dbReference>
<name>A0A336JVX6_CULSO</name>
<keyword evidence="1" id="KW-0433">Leucine-rich repeat</keyword>
<evidence type="ECO:0000313" key="6">
    <source>
        <dbReference type="EMBL" id="SSX17273.1"/>
    </source>
</evidence>
<dbReference type="SMART" id="SM00369">
    <property type="entry name" value="LRR_TYP"/>
    <property type="match status" value="20"/>
</dbReference>
<dbReference type="InterPro" id="IPR032675">
    <property type="entry name" value="LRR_dom_sf"/>
</dbReference>
<dbReference type="FunFam" id="3.80.10.10:FF:001164">
    <property type="entry name" value="GH01279p"/>
    <property type="match status" value="1"/>
</dbReference>
<dbReference type="EMBL" id="UFQT01000004">
    <property type="protein sequence ID" value="SSX17273.1"/>
    <property type="molecule type" value="Genomic_DNA"/>
</dbReference>
<keyword evidence="3" id="KW-1133">Transmembrane helix</keyword>
<keyword evidence="4" id="KW-0732">Signal</keyword>
<feature type="signal peptide" evidence="4">
    <location>
        <begin position="1"/>
        <end position="18"/>
    </location>
</feature>
<dbReference type="AlphaFoldDB" id="A0A336JVX6"/>
<evidence type="ECO:0000313" key="5">
    <source>
        <dbReference type="EMBL" id="SSW96886.1"/>
    </source>
</evidence>
<dbReference type="PANTHER" id="PTHR45712">
    <property type="entry name" value="AGAP008170-PA"/>
    <property type="match status" value="1"/>
</dbReference>
<evidence type="ECO:0000256" key="3">
    <source>
        <dbReference type="SAM" id="Phobius"/>
    </source>
</evidence>
<keyword evidence="3" id="KW-0812">Transmembrane</keyword>